<sequence length="76" mass="8316">MGRHEARRLFWHAALLAASVLNSCILLAGAQGATGIRIRVDPEVLKEGDRVTLTPEGVDLEALRNCKWYRGAINSS</sequence>
<keyword evidence="3" id="KW-1185">Reference proteome</keyword>
<reference evidence="2" key="1">
    <citation type="submission" date="2022-12" db="EMBL/GenBank/DDBJ databases">
        <authorList>
            <person name="Alioto T."/>
            <person name="Alioto T."/>
            <person name="Gomez Garrido J."/>
        </authorList>
    </citation>
    <scope>NUCLEOTIDE SEQUENCE</scope>
</reference>
<keyword evidence="1" id="KW-0732">Signal</keyword>
<proteinExistence type="predicted"/>
<evidence type="ECO:0000313" key="2">
    <source>
        <dbReference type="EMBL" id="CAI5794670.1"/>
    </source>
</evidence>
<gene>
    <name evidence="2" type="ORF">PODLI_1B013353</name>
</gene>
<feature type="signal peptide" evidence="1">
    <location>
        <begin position="1"/>
        <end position="35"/>
    </location>
</feature>
<dbReference type="EMBL" id="OX395141">
    <property type="protein sequence ID" value="CAI5794670.1"/>
    <property type="molecule type" value="Genomic_DNA"/>
</dbReference>
<evidence type="ECO:0008006" key="4">
    <source>
        <dbReference type="Google" id="ProtNLM"/>
    </source>
</evidence>
<accession>A0AA35LE30</accession>
<name>A0AA35LE30_9SAUR</name>
<dbReference type="Proteomes" id="UP001178461">
    <property type="component" value="Chromosome 15"/>
</dbReference>
<evidence type="ECO:0000313" key="3">
    <source>
        <dbReference type="Proteomes" id="UP001178461"/>
    </source>
</evidence>
<feature type="chain" id="PRO_5041449796" description="SH3 domain-containing protein" evidence="1">
    <location>
        <begin position="36"/>
        <end position="76"/>
    </location>
</feature>
<dbReference type="AlphaFoldDB" id="A0AA35LE30"/>
<organism evidence="2 3">
    <name type="scientific">Podarcis lilfordi</name>
    <name type="common">Lilford's wall lizard</name>
    <dbReference type="NCBI Taxonomy" id="74358"/>
    <lineage>
        <taxon>Eukaryota</taxon>
        <taxon>Metazoa</taxon>
        <taxon>Chordata</taxon>
        <taxon>Craniata</taxon>
        <taxon>Vertebrata</taxon>
        <taxon>Euteleostomi</taxon>
        <taxon>Lepidosauria</taxon>
        <taxon>Squamata</taxon>
        <taxon>Bifurcata</taxon>
        <taxon>Unidentata</taxon>
        <taxon>Episquamata</taxon>
        <taxon>Laterata</taxon>
        <taxon>Lacertibaenia</taxon>
        <taxon>Lacertidae</taxon>
        <taxon>Podarcis</taxon>
    </lineage>
</organism>
<protein>
    <recommendedName>
        <fullName evidence="4">SH3 domain-containing protein</fullName>
    </recommendedName>
</protein>
<evidence type="ECO:0000256" key="1">
    <source>
        <dbReference type="SAM" id="SignalP"/>
    </source>
</evidence>